<dbReference type="EMBL" id="CP045809">
    <property type="protein sequence ID" value="QHN37059.1"/>
    <property type="molecule type" value="Genomic_DNA"/>
</dbReference>
<dbReference type="Proteomes" id="UP001059836">
    <property type="component" value="Chromosome"/>
</dbReference>
<proteinExistence type="predicted"/>
<name>A0ABX6IMD0_9ACTN</name>
<dbReference type="InterPro" id="IPR036661">
    <property type="entry name" value="Luciferase-like_sf"/>
</dbReference>
<keyword evidence="2" id="KW-1185">Reference proteome</keyword>
<reference evidence="1" key="1">
    <citation type="journal article" date="2021" name="Nat. Microbiol.">
        <title>Cocultivation of an ultrasmall environmental parasitic bacterium with lytic ability against bacteria associated with wastewater foams.</title>
        <authorList>
            <person name="Batinovic S."/>
            <person name="Rose J.J.A."/>
            <person name="Ratcliffe J."/>
            <person name="Seviour R.J."/>
            <person name="Petrovski S."/>
        </authorList>
    </citation>
    <scope>NUCLEOTIDE SEQUENCE</scope>
    <source>
        <strain evidence="1">CON9</strain>
    </source>
</reference>
<accession>A0ABX6IMD0</accession>
<sequence length="122" mass="13618">MDRTRQRCRIGLHVGIQIHRSRGTASWQEPISLTIDVLSGGRVNLSVGVGHADAEFAALGVPFTKRRRITDYCGAYADAGVTRTTIRRPREIGSVAEYLDYLEWFSAEVIGQVDETTVRRGR</sequence>
<protein>
    <submittedName>
        <fullName evidence="1">LLM class flavin-dependent oxidoreductase</fullName>
    </submittedName>
</protein>
<dbReference type="Gene3D" id="3.20.20.30">
    <property type="entry name" value="Luciferase-like domain"/>
    <property type="match status" value="1"/>
</dbReference>
<gene>
    <name evidence="1" type="ORF">GII31_21335</name>
</gene>
<evidence type="ECO:0000313" key="2">
    <source>
        <dbReference type="Proteomes" id="UP001059836"/>
    </source>
</evidence>
<evidence type="ECO:0000313" key="1">
    <source>
        <dbReference type="EMBL" id="QHN37059.1"/>
    </source>
</evidence>
<organism evidence="1 2">
    <name type="scientific">Gordonia pseudamarae</name>
    <dbReference type="NCBI Taxonomy" id="2831662"/>
    <lineage>
        <taxon>Bacteria</taxon>
        <taxon>Bacillati</taxon>
        <taxon>Actinomycetota</taxon>
        <taxon>Actinomycetes</taxon>
        <taxon>Mycobacteriales</taxon>
        <taxon>Gordoniaceae</taxon>
        <taxon>Gordonia</taxon>
    </lineage>
</organism>
<dbReference type="SUPFAM" id="SSF51679">
    <property type="entry name" value="Bacterial luciferase-like"/>
    <property type="match status" value="1"/>
</dbReference>